<sequence>MRRGCRAPPPPTAYHRLIGVARTRRAHNLEKGEDMIGKDLPKSNIRNNDFIDVVFGRRATRFMNPDFKVDREEIVEIFSEMNVFTPSAVNTQPYKFLVIDSDEGKKKINSIMRPPFDRDRTTSCSFAVVVFADRKWIEGFDELYQNEITIVPDYPEMMVPVTYE</sequence>
<dbReference type="GO" id="GO:0016491">
    <property type="term" value="F:oxidoreductase activity"/>
    <property type="evidence" value="ECO:0007669"/>
    <property type="project" value="InterPro"/>
</dbReference>
<dbReference type="InterPro" id="IPR029479">
    <property type="entry name" value="Nitroreductase"/>
</dbReference>
<evidence type="ECO:0000313" key="3">
    <source>
        <dbReference type="Proteomes" id="UP000468668"/>
    </source>
</evidence>
<dbReference type="Gene3D" id="3.40.109.10">
    <property type="entry name" value="NADH Oxidase"/>
    <property type="match status" value="1"/>
</dbReference>
<evidence type="ECO:0000313" key="2">
    <source>
        <dbReference type="EMBL" id="KAB1640545.1"/>
    </source>
</evidence>
<dbReference type="AlphaFoldDB" id="A0A6N6NLP4"/>
<dbReference type="InterPro" id="IPR000415">
    <property type="entry name" value="Nitroreductase-like"/>
</dbReference>
<accession>A0A6N6NLP4</accession>
<dbReference type="SUPFAM" id="SSF55469">
    <property type="entry name" value="FMN-dependent nitroreductase-like"/>
    <property type="match status" value="1"/>
</dbReference>
<proteinExistence type="predicted"/>
<keyword evidence="3" id="KW-1185">Reference proteome</keyword>
<dbReference type="OrthoDB" id="9802510at2"/>
<evidence type="ECO:0000259" key="1">
    <source>
        <dbReference type="Pfam" id="PF00881"/>
    </source>
</evidence>
<organism evidence="2 3">
    <name type="scientific">Ellagibacter isourolithinifaciens</name>
    <dbReference type="NCBI Taxonomy" id="2137581"/>
    <lineage>
        <taxon>Bacteria</taxon>
        <taxon>Bacillati</taxon>
        <taxon>Actinomycetota</taxon>
        <taxon>Coriobacteriia</taxon>
        <taxon>Eggerthellales</taxon>
        <taxon>Eggerthellaceae</taxon>
        <taxon>Ellagibacter</taxon>
    </lineage>
</organism>
<dbReference type="Proteomes" id="UP000468668">
    <property type="component" value="Unassembled WGS sequence"/>
</dbReference>
<gene>
    <name evidence="2" type="ORF">F8C90_06000</name>
</gene>
<dbReference type="Pfam" id="PF00881">
    <property type="entry name" value="Nitroreductase"/>
    <property type="match status" value="1"/>
</dbReference>
<dbReference type="EMBL" id="WAJR01000011">
    <property type="protein sequence ID" value="KAB1640545.1"/>
    <property type="molecule type" value="Genomic_DNA"/>
</dbReference>
<name>A0A6N6NLP4_9ACTN</name>
<feature type="domain" description="Nitroreductase" evidence="1">
    <location>
        <begin position="56"/>
        <end position="112"/>
    </location>
</feature>
<comment type="caution">
    <text evidence="2">The sequence shown here is derived from an EMBL/GenBank/DDBJ whole genome shotgun (WGS) entry which is preliminary data.</text>
</comment>
<reference evidence="2 3" key="1">
    <citation type="submission" date="2019-09" db="EMBL/GenBank/DDBJ databases">
        <title>Whole genome shotgun sequencing (WGS) of Ellagibacter isourolithinifaciens DSM 104140(T) and Adlercreutzia muris DSM 29508(T).</title>
        <authorList>
            <person name="Stoll D.A."/>
            <person name="Danylec N."/>
            <person name="Huch M."/>
        </authorList>
    </citation>
    <scope>NUCLEOTIDE SEQUENCE [LARGE SCALE GENOMIC DNA]</scope>
    <source>
        <strain evidence="2 3">DSM 104140</strain>
    </source>
</reference>
<protein>
    <recommendedName>
        <fullName evidence="1">Nitroreductase domain-containing protein</fullName>
    </recommendedName>
</protein>